<feature type="chain" id="PRO_5046289482" evidence="3">
    <location>
        <begin position="29"/>
        <end position="1271"/>
    </location>
</feature>
<dbReference type="SUPFAM" id="SSF48239">
    <property type="entry name" value="Terpenoid cyclases/Protein prenyltransferases"/>
    <property type="match status" value="1"/>
</dbReference>
<keyword evidence="2" id="KW-0812">Transmembrane</keyword>
<accession>A0ABY6HFK1</accession>
<evidence type="ECO:0000259" key="4">
    <source>
        <dbReference type="SMART" id="SM00635"/>
    </source>
</evidence>
<evidence type="ECO:0000256" key="2">
    <source>
        <dbReference type="SAM" id="Phobius"/>
    </source>
</evidence>
<name>A0ABY6HFK1_9FIRM</name>
<evidence type="ECO:0000256" key="3">
    <source>
        <dbReference type="SAM" id="SignalP"/>
    </source>
</evidence>
<feature type="domain" description="BIG2" evidence="4">
    <location>
        <begin position="341"/>
        <end position="418"/>
    </location>
</feature>
<sequence length="1271" mass="135515">MRYSFIKKVSSFVLIVTLMLASNSTALAAGSTGMSEDSVTVSIEKMTLAGGFVLEPTQVRLHNGESLEGVLNRVAGNQLIWQGDQLYAVVGAESSGDSVPIAISSMSNNANNEVAPTQASLKEVGLKSPGQLGEQDYSSMSAWLCSINNQLIGSDMAGYIPTAGDVIRVQFSLWGNGADLGQTLGGNVPAIYAADKDRLLEALAEVRNSPYFSQFMSDSAYGEVYNQAMEMAENLQVSQAAVDAAADQLIASQPVPVQAITLSAGNLEMNVAQTDGLSVAVFPENATLDRVIVWQSSNPAVAEVDDNGVITGIGPGVATIQATTQSGNLNATCLVSVKAIPMTGIELNLGGLSLEKAGTSQLEVFYTPENTTDIKDVVWVSTDTAVVEVSSSGLVTATGMGSATITAQTVGGLSASCEVRVATAQELAEGISEKINQLPKVDALALTDKPDLDEVYAEFEACPESGKRLVSAQTIEKLTALVNRMAELEMNQAMANQVIDTINLLPEPGQVILKNEEAIGLARYAFSKGLTLEQQQLVPETALNKLKACEKMIKQIKKGNQHAARIVMASIADLPQTGALTLADVKQVSDVRKSYEALSVDQQCLVDNYEILNTAELKIIEQILLVAAGIDEATLKVGSAQFLAFLELGKAYDSLAESEQMLLDTLVSDKILKLEEKVKALNKADCEINLDTPWYVVQQARRVSDTAEVYHKFIELMKNEKISSESTQLLALYTISLKDMTNYDLDYLPVSEAPITVSLLLNTTDLTYDQWNIVIRQKDGTVTVIGKEHYTVIENCIQFKCINPAQVGLIADQASLKTLQANINTEQINTLEPEITKAVAKTSDYMLIAAANPTIQSGLWETVCFARGGYAVPAGYYELFYSNVIKELEEGGGTISGDRINTDYSKTILALTAIGKDPTNVGGYNLLSKLSNFTQIKRGGMMAYVWALIALDSNNYEIPLTTTGVQTTRELLIQTILDREVVTSAGVRGGFSLYSDSADAAPDTDVTAMTLQALAKYKDREDVKPVIDRAVNILAGLQNSNGSYGTFGAPETSESTSQVILALTSLGIDPATDSRFIKGDQWVLADLMTYYVDGGGFMHIKAGGTGNGGGEPGTLNGMASYQAMQAMISYNRMKSGKSWIFGITDGFKPVINQGTSLDDIQKEYEKNYGSSKSGGSVSVAQASGGVAATGSASGSAATAASKGGTTAESFTPWSFNGTYTPSTKTNEGEKSGPAIIDQMNGPMIFGGAVIILTGMVAMTIYLIKKKRIKQA</sequence>
<dbReference type="InterPro" id="IPR008930">
    <property type="entry name" value="Terpenoid_cyclase/PrenylTrfase"/>
</dbReference>
<feature type="region of interest" description="Disordered" evidence="1">
    <location>
        <begin position="1212"/>
        <end position="1234"/>
    </location>
</feature>
<reference evidence="5" key="1">
    <citation type="submission" date="2021-11" db="EMBL/GenBank/DDBJ databases">
        <title>Isoprene-degrading acetogen.</title>
        <authorList>
            <person name="Yang Y."/>
            <person name="Jin H."/>
            <person name="Yan J."/>
        </authorList>
    </citation>
    <scope>NUCLEOTIDE SEQUENCE</scope>
    <source>
        <strain evidence="5">Berkeley</strain>
    </source>
</reference>
<feature type="signal peptide" evidence="3">
    <location>
        <begin position="1"/>
        <end position="28"/>
    </location>
</feature>
<dbReference type="InterPro" id="IPR008964">
    <property type="entry name" value="Invasin/intimin_cell_adhesion"/>
</dbReference>
<gene>
    <name evidence="5" type="ORF">LNN31_02435</name>
</gene>
<dbReference type="Proteomes" id="UP001163550">
    <property type="component" value="Chromosome"/>
</dbReference>
<dbReference type="SMART" id="SM00635">
    <property type="entry name" value="BID_2"/>
    <property type="match status" value="2"/>
</dbReference>
<dbReference type="InterPro" id="IPR003343">
    <property type="entry name" value="Big_2"/>
</dbReference>
<dbReference type="RefSeq" id="WP_228879313.1">
    <property type="nucleotide sequence ID" value="NZ_CABIIK010000010.1"/>
</dbReference>
<feature type="domain" description="BIG2" evidence="4">
    <location>
        <begin position="256"/>
        <end position="334"/>
    </location>
</feature>
<feature type="transmembrane region" description="Helical" evidence="2">
    <location>
        <begin position="1243"/>
        <end position="1263"/>
    </location>
</feature>
<dbReference type="EMBL" id="CP087994">
    <property type="protein sequence ID" value="UYO63323.1"/>
    <property type="molecule type" value="Genomic_DNA"/>
</dbReference>
<keyword evidence="3" id="KW-0732">Signal</keyword>
<organism evidence="5 6">
    <name type="scientific">Acetobacterium wieringae</name>
    <dbReference type="NCBI Taxonomy" id="52694"/>
    <lineage>
        <taxon>Bacteria</taxon>
        <taxon>Bacillati</taxon>
        <taxon>Bacillota</taxon>
        <taxon>Clostridia</taxon>
        <taxon>Eubacteriales</taxon>
        <taxon>Eubacteriaceae</taxon>
        <taxon>Acetobacterium</taxon>
    </lineage>
</organism>
<evidence type="ECO:0000313" key="5">
    <source>
        <dbReference type="EMBL" id="UYO63323.1"/>
    </source>
</evidence>
<dbReference type="SUPFAM" id="SSF49373">
    <property type="entry name" value="Invasin/intimin cell-adhesion fragments"/>
    <property type="match status" value="2"/>
</dbReference>
<evidence type="ECO:0000256" key="1">
    <source>
        <dbReference type="SAM" id="MobiDB-lite"/>
    </source>
</evidence>
<evidence type="ECO:0000313" key="6">
    <source>
        <dbReference type="Proteomes" id="UP001163550"/>
    </source>
</evidence>
<proteinExistence type="predicted"/>
<dbReference type="Gene3D" id="1.50.10.20">
    <property type="match status" value="1"/>
</dbReference>
<protein>
    <submittedName>
        <fullName evidence="5">Ig-like domain-containing protein</fullName>
    </submittedName>
</protein>
<feature type="compositionally biased region" description="Polar residues" evidence="1">
    <location>
        <begin position="1212"/>
        <end position="1225"/>
    </location>
</feature>
<dbReference type="Pfam" id="PF02368">
    <property type="entry name" value="Big_2"/>
    <property type="match status" value="2"/>
</dbReference>
<dbReference type="CDD" id="cd00688">
    <property type="entry name" value="ISOPREN_C2_like"/>
    <property type="match status" value="1"/>
</dbReference>
<keyword evidence="2" id="KW-0472">Membrane</keyword>
<keyword evidence="6" id="KW-1185">Reference proteome</keyword>
<keyword evidence="2" id="KW-1133">Transmembrane helix</keyword>
<dbReference type="Gene3D" id="2.60.40.1080">
    <property type="match status" value="2"/>
</dbReference>